<name>A0A1C7AFQ2_9GAMM</name>
<accession>A0A1C7AFQ2</accession>
<dbReference type="Gene3D" id="2.40.160.20">
    <property type="match status" value="1"/>
</dbReference>
<dbReference type="InterPro" id="IPR011250">
    <property type="entry name" value="OMP/PagP_B-barrel"/>
</dbReference>
<dbReference type="InterPro" id="IPR027385">
    <property type="entry name" value="Beta-barrel_OMP"/>
</dbReference>
<keyword evidence="4" id="KW-0472">Membrane</keyword>
<evidence type="ECO:0000259" key="3">
    <source>
        <dbReference type="Pfam" id="PF13505"/>
    </source>
</evidence>
<gene>
    <name evidence="4" type="ORF">SVA_3669</name>
</gene>
<keyword evidence="4" id="KW-0812">Transmembrane</keyword>
<feature type="signal peptide" evidence="2">
    <location>
        <begin position="1"/>
        <end position="30"/>
    </location>
</feature>
<evidence type="ECO:0000256" key="2">
    <source>
        <dbReference type="SAM" id="SignalP"/>
    </source>
</evidence>
<sequence>MKLGKALPGRAAAPLAIVLATLLAVSPAGAQQVVNPMYFGFKAGTMDLDASGFDNASNWAVLLGFTLYDRPETGSFALEGEYSRSFDDGDVRVAGARGEWDAETLALYGAYRTGGSVFLKAKAGWANWDVNVSGPGTRAEGDDSDFSYGAGAGLRLSPRTGFEAEYTVIESDLSFVSLGFFSRF</sequence>
<dbReference type="RefSeq" id="WP_169924175.1">
    <property type="nucleotide sequence ID" value="NZ_AP014936.1"/>
</dbReference>
<feature type="domain" description="Outer membrane protein beta-barrel" evidence="3">
    <location>
        <begin position="17"/>
        <end position="169"/>
    </location>
</feature>
<dbReference type="KEGG" id="sva:SVA_3669"/>
<reference evidence="4 5" key="1">
    <citation type="submission" date="2015-08" db="EMBL/GenBank/DDBJ databases">
        <title>Complete genome sequence of Sulfurifustis variabilis.</title>
        <authorList>
            <person name="Miura A."/>
            <person name="Kojima H."/>
            <person name="Fukui M."/>
        </authorList>
    </citation>
    <scope>NUCLEOTIDE SEQUENCE [LARGE SCALE GENOMIC DNA]</scope>
    <source>
        <strain evidence="5">skN76</strain>
    </source>
</reference>
<proteinExistence type="predicted"/>
<keyword evidence="1 2" id="KW-0732">Signal</keyword>
<dbReference type="EMBL" id="AP014936">
    <property type="protein sequence ID" value="BAU50205.1"/>
    <property type="molecule type" value="Genomic_DNA"/>
</dbReference>
<evidence type="ECO:0000256" key="1">
    <source>
        <dbReference type="ARBA" id="ARBA00022729"/>
    </source>
</evidence>
<protein>
    <submittedName>
        <fullName evidence="4">OmpA domain-containing protein transmembrane region-containing protein</fullName>
    </submittedName>
</protein>
<organism evidence="4 5">
    <name type="scientific">Sulfurifustis variabilis</name>
    <dbReference type="NCBI Taxonomy" id="1675686"/>
    <lineage>
        <taxon>Bacteria</taxon>
        <taxon>Pseudomonadati</taxon>
        <taxon>Pseudomonadota</taxon>
        <taxon>Gammaproteobacteria</taxon>
        <taxon>Acidiferrobacterales</taxon>
        <taxon>Acidiferrobacteraceae</taxon>
        <taxon>Sulfurifustis</taxon>
    </lineage>
</organism>
<evidence type="ECO:0000313" key="5">
    <source>
        <dbReference type="Proteomes" id="UP000218899"/>
    </source>
</evidence>
<dbReference type="SUPFAM" id="SSF56925">
    <property type="entry name" value="OMPA-like"/>
    <property type="match status" value="1"/>
</dbReference>
<feature type="chain" id="PRO_5008752432" evidence="2">
    <location>
        <begin position="31"/>
        <end position="184"/>
    </location>
</feature>
<keyword evidence="5" id="KW-1185">Reference proteome</keyword>
<dbReference type="Pfam" id="PF13505">
    <property type="entry name" value="OMP_b-brl"/>
    <property type="match status" value="1"/>
</dbReference>
<evidence type="ECO:0000313" key="4">
    <source>
        <dbReference type="EMBL" id="BAU50205.1"/>
    </source>
</evidence>
<dbReference type="Proteomes" id="UP000218899">
    <property type="component" value="Chromosome"/>
</dbReference>
<dbReference type="AlphaFoldDB" id="A0A1C7AFQ2"/>